<evidence type="ECO:0000259" key="1">
    <source>
        <dbReference type="Pfam" id="PF13280"/>
    </source>
</evidence>
<evidence type="ECO:0000313" key="5">
    <source>
        <dbReference type="Proteomes" id="UP001482231"/>
    </source>
</evidence>
<feature type="domain" description="WYL" evidence="1">
    <location>
        <begin position="129"/>
        <end position="194"/>
    </location>
</feature>
<dbReference type="InterPro" id="IPR059020">
    <property type="entry name" value="CapW_CTD"/>
</dbReference>
<gene>
    <name evidence="4" type="ORF">V6E02_08170</name>
</gene>
<protein>
    <submittedName>
        <fullName evidence="4">WYL domain-containing protein</fullName>
    </submittedName>
</protein>
<dbReference type="Pfam" id="PF26107">
    <property type="entry name" value="BrxR_CTD"/>
    <property type="match status" value="1"/>
</dbReference>
<dbReference type="InterPro" id="IPR059019">
    <property type="entry name" value="WHD_CapW"/>
</dbReference>
<reference evidence="4 5" key="1">
    <citation type="submission" date="2024-02" db="EMBL/GenBank/DDBJ databases">
        <title>New thermophilic sulfur-oxidizing bacteria from a hot springs of the Uzon caldera (Kamchatka, Russia).</title>
        <authorList>
            <person name="Dukat A.M."/>
            <person name="Elcheninov A.G."/>
            <person name="Frolov E.N."/>
        </authorList>
    </citation>
    <scope>NUCLEOTIDE SEQUENCE [LARGE SCALE GENOMIC DNA]</scope>
    <source>
        <strain evidence="4 5">AK1</strain>
    </source>
</reference>
<dbReference type="InterPro" id="IPR026881">
    <property type="entry name" value="WYL_dom"/>
</dbReference>
<dbReference type="Proteomes" id="UP001482231">
    <property type="component" value="Unassembled WGS sequence"/>
</dbReference>
<dbReference type="EMBL" id="JBAJEX010000005">
    <property type="protein sequence ID" value="MEO1767185.1"/>
    <property type="molecule type" value="Genomic_DNA"/>
</dbReference>
<proteinExistence type="predicted"/>
<dbReference type="RefSeq" id="WP_347308295.1">
    <property type="nucleotide sequence ID" value="NZ_JBAJEX010000005.1"/>
</dbReference>
<keyword evidence="5" id="KW-1185">Reference proteome</keyword>
<dbReference type="Pfam" id="PF26109">
    <property type="entry name" value="WHD_BrxR"/>
    <property type="match status" value="1"/>
</dbReference>
<dbReference type="Pfam" id="PF13280">
    <property type="entry name" value="WYL"/>
    <property type="match status" value="1"/>
</dbReference>
<evidence type="ECO:0000259" key="2">
    <source>
        <dbReference type="Pfam" id="PF26107"/>
    </source>
</evidence>
<dbReference type="PROSITE" id="PS52050">
    <property type="entry name" value="WYL"/>
    <property type="match status" value="1"/>
</dbReference>
<sequence>MTNKDKLPLDLKWSTRQRLRFIEVMAYYTGIVTRSDVARAFGISDPAATKDLKLYGELAPGNLIYTQAVFGFVPAPGFRPVFADLSPAAVLPLLAANLAGAGGPYGDQPLYGLTSERLPLPGRLPSAAVLAQITRAMRSRRKLAARYHSLTGNDTGALRILEPHALVDTGLRWHVRAYSADRYEFRDFVLSRFAWAECLDQAAESDPEHDEDWVETLTLRLAPHQGLDEPRRQALALDYGARDGVIELTVRRALVGYLLQRLMVDTSRDHSGNPRQYQLMLENREEVEPFAAWALG</sequence>
<dbReference type="InterPro" id="IPR016634">
    <property type="entry name" value="CapW-like"/>
</dbReference>
<evidence type="ECO:0000313" key="4">
    <source>
        <dbReference type="EMBL" id="MEO1767185.1"/>
    </source>
</evidence>
<dbReference type="PIRSF" id="PIRSF015558">
    <property type="entry name" value="Txn_reg_DeoR_prd"/>
    <property type="match status" value="1"/>
</dbReference>
<dbReference type="PANTHER" id="PTHR34580">
    <property type="match status" value="1"/>
</dbReference>
<organism evidence="4 5">
    <name type="scientific">Thiobacter aerophilum</name>
    <dbReference type="NCBI Taxonomy" id="3121275"/>
    <lineage>
        <taxon>Bacteria</taxon>
        <taxon>Pseudomonadati</taxon>
        <taxon>Pseudomonadota</taxon>
        <taxon>Betaproteobacteria</taxon>
        <taxon>Burkholderiales</taxon>
        <taxon>Thiobacteraceae</taxon>
        <taxon>Thiobacter</taxon>
    </lineage>
</organism>
<evidence type="ECO:0000259" key="3">
    <source>
        <dbReference type="Pfam" id="PF26109"/>
    </source>
</evidence>
<name>A0ABV0EEU8_9BURK</name>
<dbReference type="PANTHER" id="PTHR34580:SF3">
    <property type="entry name" value="PROTEIN PAFB"/>
    <property type="match status" value="1"/>
</dbReference>
<feature type="domain" description="DNA-binding transcriptional repressor CapW C-terminal dimerisation" evidence="2">
    <location>
        <begin position="217"/>
        <end position="287"/>
    </location>
</feature>
<accession>A0ABV0EEU8</accession>
<feature type="domain" description="DNA-binding transcriptional repressor CapW winged helix-turn-helix" evidence="3">
    <location>
        <begin position="15"/>
        <end position="94"/>
    </location>
</feature>
<dbReference type="InterPro" id="IPR051534">
    <property type="entry name" value="CBASS_pafABC_assoc_protein"/>
</dbReference>
<comment type="caution">
    <text evidence="4">The sequence shown here is derived from an EMBL/GenBank/DDBJ whole genome shotgun (WGS) entry which is preliminary data.</text>
</comment>